<feature type="compositionally biased region" description="Basic and acidic residues" evidence="7">
    <location>
        <begin position="36"/>
        <end position="46"/>
    </location>
</feature>
<dbReference type="GO" id="GO:0008270">
    <property type="term" value="F:zinc ion binding"/>
    <property type="evidence" value="ECO:0007669"/>
    <property type="project" value="UniProtKB-KW"/>
</dbReference>
<dbReference type="SMART" id="SM00317">
    <property type="entry name" value="SET"/>
    <property type="match status" value="1"/>
</dbReference>
<dbReference type="AlphaFoldDB" id="A0AAE0ESH7"/>
<dbReference type="PROSITE" id="PS51805">
    <property type="entry name" value="EPHD"/>
    <property type="match status" value="1"/>
</dbReference>
<evidence type="ECO:0000313" key="11">
    <source>
        <dbReference type="EMBL" id="KAK3239318.1"/>
    </source>
</evidence>
<dbReference type="PROSITE" id="PS50868">
    <property type="entry name" value="POST_SET"/>
    <property type="match status" value="1"/>
</dbReference>
<dbReference type="Gene3D" id="2.170.270.10">
    <property type="entry name" value="SET domain"/>
    <property type="match status" value="1"/>
</dbReference>
<dbReference type="InterPro" id="IPR013083">
    <property type="entry name" value="Znf_RING/FYVE/PHD"/>
</dbReference>
<evidence type="ECO:0000256" key="4">
    <source>
        <dbReference type="ARBA" id="ARBA00022723"/>
    </source>
</evidence>
<feature type="domain" description="SET" evidence="8">
    <location>
        <begin position="516"/>
        <end position="646"/>
    </location>
</feature>
<dbReference type="Proteomes" id="UP001190700">
    <property type="component" value="Unassembled WGS sequence"/>
</dbReference>
<protein>
    <recommendedName>
        <fullName evidence="13">Histone-lysine N-methyltransferase</fullName>
    </recommendedName>
</protein>
<keyword evidence="6" id="KW-0862">Zinc</keyword>
<comment type="caution">
    <text evidence="11">The sequence shown here is derived from an EMBL/GenBank/DDBJ whole genome shotgun (WGS) entry which is preliminary data.</text>
</comment>
<keyword evidence="5" id="KW-0863">Zinc-finger</keyword>
<dbReference type="InterPro" id="IPR046341">
    <property type="entry name" value="SET_dom_sf"/>
</dbReference>
<dbReference type="SMART" id="SM00508">
    <property type="entry name" value="PostSET"/>
    <property type="match status" value="1"/>
</dbReference>
<keyword evidence="2" id="KW-0808">Transferase</keyword>
<dbReference type="PANTHER" id="PTHR47325:SF1">
    <property type="entry name" value="HISTONE-LYSINE N-METHYLTRANSFERASE SUVR5"/>
    <property type="match status" value="1"/>
</dbReference>
<feature type="domain" description="PHD-type" evidence="10">
    <location>
        <begin position="186"/>
        <end position="298"/>
    </location>
</feature>
<dbReference type="Pfam" id="PF00856">
    <property type="entry name" value="SET"/>
    <property type="match status" value="1"/>
</dbReference>
<dbReference type="PROSITE" id="PS50280">
    <property type="entry name" value="SET"/>
    <property type="match status" value="1"/>
</dbReference>
<reference evidence="11 12" key="1">
    <citation type="journal article" date="2015" name="Genome Biol. Evol.">
        <title>Comparative Genomics of a Bacterivorous Green Alga Reveals Evolutionary Causalities and Consequences of Phago-Mixotrophic Mode of Nutrition.</title>
        <authorList>
            <person name="Burns J.A."/>
            <person name="Paasch A."/>
            <person name="Narechania A."/>
            <person name="Kim E."/>
        </authorList>
    </citation>
    <scope>NUCLEOTIDE SEQUENCE [LARGE SCALE GENOMIC DNA]</scope>
    <source>
        <strain evidence="11 12">PLY_AMNH</strain>
    </source>
</reference>
<organism evidence="11 12">
    <name type="scientific">Cymbomonas tetramitiformis</name>
    <dbReference type="NCBI Taxonomy" id="36881"/>
    <lineage>
        <taxon>Eukaryota</taxon>
        <taxon>Viridiplantae</taxon>
        <taxon>Chlorophyta</taxon>
        <taxon>Pyramimonadophyceae</taxon>
        <taxon>Pyramimonadales</taxon>
        <taxon>Pyramimonadaceae</taxon>
        <taxon>Cymbomonas</taxon>
    </lineage>
</organism>
<accession>A0AAE0ESH7</accession>
<dbReference type="InterPro" id="IPR034732">
    <property type="entry name" value="EPHD"/>
</dbReference>
<feature type="domain" description="Post-SET" evidence="9">
    <location>
        <begin position="653"/>
        <end position="669"/>
    </location>
</feature>
<evidence type="ECO:0008006" key="13">
    <source>
        <dbReference type="Google" id="ProtNLM"/>
    </source>
</evidence>
<evidence type="ECO:0000259" key="8">
    <source>
        <dbReference type="PROSITE" id="PS50280"/>
    </source>
</evidence>
<proteinExistence type="predicted"/>
<evidence type="ECO:0000256" key="3">
    <source>
        <dbReference type="ARBA" id="ARBA00022691"/>
    </source>
</evidence>
<evidence type="ECO:0000256" key="1">
    <source>
        <dbReference type="ARBA" id="ARBA00022603"/>
    </source>
</evidence>
<dbReference type="EMBL" id="LGRX02033954">
    <property type="protein sequence ID" value="KAK3239318.1"/>
    <property type="molecule type" value="Genomic_DNA"/>
</dbReference>
<evidence type="ECO:0000256" key="7">
    <source>
        <dbReference type="SAM" id="MobiDB-lite"/>
    </source>
</evidence>
<evidence type="ECO:0000259" key="10">
    <source>
        <dbReference type="PROSITE" id="PS51805"/>
    </source>
</evidence>
<evidence type="ECO:0000256" key="5">
    <source>
        <dbReference type="ARBA" id="ARBA00022771"/>
    </source>
</evidence>
<sequence length="669" mass="74936">MKAEPPLKARKRKHSEMRGADAAGPVDESRAGTLLRMDDEALDRSQGESLPPMPDNPLTVFEKLLEEVGGGNNRTLMAQAADKLIPWLATAGEQLLKSVRILTLKARDKKRNEMEALQRKLKPAMFYTAGPVSTSRLEQLQGLSECMLCHTPVLLPESRSEHWPGGQLDYSEQLGLAIAVCCGRHLTKCAAEPRPDCLDLTQTPAKVVHSNCLLWSPMAYPNPADMEEFRVESATKIESVQWEITRVKKLNCSVCGMKNANLGCLLDSCNFKAHYPCVRDSACWTDVTSYELWCPKITTCARHVQLFNKIASPELLQRYMPSAARAPPQTRLAGIADAAGPSEPPAQRPRARTRCILDEDLSNGKEKVPVAVVVDDPDDEEGLRGPPKFEYVTERIGLERHGLDHNHDRCLGCACPESGCCTLEESKEVTCEPCIHIQSFREAVQRERGSAKGLMGFDNKSLCNRVLYNQNRELIVPLAKEIKGKGVPGGFIFECSHLCRCGDKCHNRVLQRGLQLRLEVFYTKNKGWGVRTTEPIARGAFVVEYFGEVITDQEAEDRGKGYDEDHCSYLYDLNRLDVEENHKHSSNFVLDAMIFGNISRFINHSCEPNLRPIQVLYDSMDESMPHIGLYAINSIKAGTELTYNYGYELLTHTRLDCRCGTKTCRGRLY</sequence>
<dbReference type="PANTHER" id="PTHR47325">
    <property type="entry name" value="HISTONE-LYSINE N-METHYLTRANSFERASE SUVR5"/>
    <property type="match status" value="1"/>
</dbReference>
<dbReference type="InterPro" id="IPR003616">
    <property type="entry name" value="Post-SET_dom"/>
</dbReference>
<dbReference type="Pfam" id="PF13771">
    <property type="entry name" value="zf-HC5HC2H"/>
    <property type="match status" value="1"/>
</dbReference>
<evidence type="ECO:0000256" key="6">
    <source>
        <dbReference type="ARBA" id="ARBA00022833"/>
    </source>
</evidence>
<dbReference type="SUPFAM" id="SSF82199">
    <property type="entry name" value="SET domain"/>
    <property type="match status" value="1"/>
</dbReference>
<feature type="region of interest" description="Disordered" evidence="7">
    <location>
        <begin position="1"/>
        <end position="55"/>
    </location>
</feature>
<evidence type="ECO:0000256" key="2">
    <source>
        <dbReference type="ARBA" id="ARBA00022679"/>
    </source>
</evidence>
<evidence type="ECO:0000313" key="12">
    <source>
        <dbReference type="Proteomes" id="UP001190700"/>
    </source>
</evidence>
<keyword evidence="3" id="KW-0949">S-adenosyl-L-methionine</keyword>
<dbReference type="GO" id="GO:0032259">
    <property type="term" value="P:methylation"/>
    <property type="evidence" value="ECO:0007669"/>
    <property type="project" value="UniProtKB-KW"/>
</dbReference>
<keyword evidence="4" id="KW-0479">Metal-binding</keyword>
<keyword evidence="12" id="KW-1185">Reference proteome</keyword>
<evidence type="ECO:0000259" key="9">
    <source>
        <dbReference type="PROSITE" id="PS50868"/>
    </source>
</evidence>
<dbReference type="InterPro" id="IPR001214">
    <property type="entry name" value="SET_dom"/>
</dbReference>
<dbReference type="Gene3D" id="3.30.40.10">
    <property type="entry name" value="Zinc/RING finger domain, C3HC4 (zinc finger)"/>
    <property type="match status" value="1"/>
</dbReference>
<keyword evidence="1" id="KW-0489">Methyltransferase</keyword>
<name>A0AAE0ESH7_9CHLO</name>
<gene>
    <name evidence="11" type="ORF">CYMTET_50748</name>
</gene>
<dbReference type="GO" id="GO:0008168">
    <property type="term" value="F:methyltransferase activity"/>
    <property type="evidence" value="ECO:0007669"/>
    <property type="project" value="UniProtKB-KW"/>
</dbReference>